<organism evidence="16 17">
    <name type="scientific">Sphingomonas populi</name>
    <dbReference type="NCBI Taxonomy" id="2484750"/>
    <lineage>
        <taxon>Bacteria</taxon>
        <taxon>Pseudomonadati</taxon>
        <taxon>Pseudomonadota</taxon>
        <taxon>Alphaproteobacteria</taxon>
        <taxon>Sphingomonadales</taxon>
        <taxon>Sphingomonadaceae</taxon>
        <taxon>Sphingomonas</taxon>
    </lineage>
</organism>
<evidence type="ECO:0000256" key="3">
    <source>
        <dbReference type="ARBA" id="ARBA00022452"/>
    </source>
</evidence>
<keyword evidence="4 9" id="KW-0812">Transmembrane</keyword>
<evidence type="ECO:0000256" key="2">
    <source>
        <dbReference type="ARBA" id="ARBA00022448"/>
    </source>
</evidence>
<accession>A0A4Q6XXE2</accession>
<keyword evidence="6 11" id="KW-0798">TonB box</keyword>
<dbReference type="InterPro" id="IPR039426">
    <property type="entry name" value="TonB-dep_rcpt-like"/>
</dbReference>
<feature type="region of interest" description="Disordered" evidence="12">
    <location>
        <begin position="731"/>
        <end position="751"/>
    </location>
</feature>
<gene>
    <name evidence="16" type="ORF">EWE75_05615</name>
</gene>
<evidence type="ECO:0000256" key="9">
    <source>
        <dbReference type="PROSITE-ProRule" id="PRU01360"/>
    </source>
</evidence>
<dbReference type="SUPFAM" id="SSF56935">
    <property type="entry name" value="Porins"/>
    <property type="match status" value="1"/>
</dbReference>
<dbReference type="AlphaFoldDB" id="A0A4Q6XXE2"/>
<dbReference type="Gene3D" id="2.170.130.10">
    <property type="entry name" value="TonB-dependent receptor, plug domain"/>
    <property type="match status" value="1"/>
</dbReference>
<reference evidence="16 17" key="1">
    <citation type="submission" date="2019-02" db="EMBL/GenBank/DDBJ databases">
        <authorList>
            <person name="Li Y."/>
        </authorList>
    </citation>
    <scope>NUCLEOTIDE SEQUENCE [LARGE SCALE GENOMIC DNA]</scope>
    <source>
        <strain evidence="16 17">3-7</strain>
    </source>
</reference>
<dbReference type="OrthoDB" id="5476657at2"/>
<dbReference type="GO" id="GO:0009279">
    <property type="term" value="C:cell outer membrane"/>
    <property type="evidence" value="ECO:0007669"/>
    <property type="project" value="UniProtKB-SubCell"/>
</dbReference>
<dbReference type="Gene3D" id="2.40.170.20">
    <property type="entry name" value="TonB-dependent receptor, beta-barrel domain"/>
    <property type="match status" value="1"/>
</dbReference>
<dbReference type="Pfam" id="PF00593">
    <property type="entry name" value="TonB_dep_Rec_b-barrel"/>
    <property type="match status" value="1"/>
</dbReference>
<dbReference type="InterPro" id="IPR012910">
    <property type="entry name" value="Plug_dom"/>
</dbReference>
<comment type="subcellular location">
    <subcellularLocation>
        <location evidence="1 9">Cell outer membrane</location>
        <topology evidence="1 9">Multi-pass membrane protein</topology>
    </subcellularLocation>
</comment>
<dbReference type="NCBIfam" id="TIGR01782">
    <property type="entry name" value="TonB-Xanth-Caul"/>
    <property type="match status" value="1"/>
</dbReference>
<evidence type="ECO:0000256" key="5">
    <source>
        <dbReference type="ARBA" id="ARBA00022729"/>
    </source>
</evidence>
<proteinExistence type="inferred from homology"/>
<dbReference type="RefSeq" id="WP_130155686.1">
    <property type="nucleotide sequence ID" value="NZ_SGIS01000006.1"/>
</dbReference>
<feature type="compositionally biased region" description="Polar residues" evidence="12">
    <location>
        <begin position="731"/>
        <end position="741"/>
    </location>
</feature>
<dbReference type="PANTHER" id="PTHR40980">
    <property type="entry name" value="PLUG DOMAIN-CONTAINING PROTEIN"/>
    <property type="match status" value="1"/>
</dbReference>
<evidence type="ECO:0000256" key="7">
    <source>
        <dbReference type="ARBA" id="ARBA00023136"/>
    </source>
</evidence>
<dbReference type="PROSITE" id="PS01156">
    <property type="entry name" value="TONB_DEPENDENT_REC_2"/>
    <property type="match status" value="1"/>
</dbReference>
<dbReference type="Proteomes" id="UP000292085">
    <property type="component" value="Unassembled WGS sequence"/>
</dbReference>
<evidence type="ECO:0000256" key="13">
    <source>
        <dbReference type="SAM" id="SignalP"/>
    </source>
</evidence>
<dbReference type="PROSITE" id="PS52016">
    <property type="entry name" value="TONB_DEPENDENT_REC_3"/>
    <property type="match status" value="1"/>
</dbReference>
<keyword evidence="17" id="KW-1185">Reference proteome</keyword>
<comment type="similarity">
    <text evidence="9 11">Belongs to the TonB-dependent receptor family.</text>
</comment>
<evidence type="ECO:0000256" key="1">
    <source>
        <dbReference type="ARBA" id="ARBA00004571"/>
    </source>
</evidence>
<keyword evidence="5 13" id="KW-0732">Signal</keyword>
<name>A0A4Q6XXE2_9SPHN</name>
<sequence>MRTDRRFCAGVAMTTLAVLLASAAQGQSATQMSGGVSPPPGPSEPGPSQQSVATGGNAQPSADTVSEAAQDIIVSGIRAAQRQSIDIKRNAVNSVDAIASEDLGKMPDQNVAESLQRVPGITIDRNRGVGNGVTVRGLGPQFNTVTINGRVIATDSAGREFNFDILPSELIAGANVFKSPQANLNGASIGATVDIHTLRPLEGKTGFRGGGSLRANIDDLGDKRTPSGAAYVTWKDESGRLGVSFVASYDERNERTDNFSVGASSYPRSFDDGYYGDVGGGGKRLCLGTANTSALAPRIDVSKVTTFCNVDMYHNLANQVEFSNRKRLGLDGTVQFKPTDTLLLTFDGLYSHDDEHYHSSALTPDFSGGTLVKQVVSGGTDTTAIVGGQTRTVHVGGTATSETFHDGTVDEIVENRPTKSTTYLFGFNAKWNQGPFSLALDLDTSKAQFRNAGALFTTIRLKHMDYTYDRNTGSPLASFTLSNPNYADAATDVNHRLAHYVAAEGQNFDDTIYEGHLDGSYDGGAIVAYGGVGYSERTKVTTGFSEPNACAYCGSDVPLPSTLFTPTTFNFFGGRAGGNTANWVDYDADKLFQTMLGLNGTADPSLHTGSLSPLVVDPAASSQVKEKVALGYLMFEYKGALGDLPLAINTGVRVEDTNFSSSGAGQTVLSAKSNGTGQNIIILSGLTPLSSTGHYTDILPSVNVRLNITPTLIFRTAASRVISRPTLTDLSSAQSISSNPGNERITRGNPNLQPFRASQAEAGLEWYYNPDSLLSATFFYKSIDSFITRGTTTQQVDDVKFIVDQPVNGTGATVKGVELSYRTLFKFLPGVLSGLGTQLSYTYTDSNAHYTNPTKASTSYSLVGLSKNSYTAVAFYEKGPIQLRASYTFRDGYLFTPQTQTGIPEFVDSYDQLDAGVQISLTKNVILTADATNLTNSNEFHYANVIANTQEYRSVGRRYTAGVRVRF</sequence>
<feature type="compositionally biased region" description="Polar residues" evidence="12">
    <location>
        <begin position="49"/>
        <end position="64"/>
    </location>
</feature>
<dbReference type="InterPro" id="IPR010104">
    <property type="entry name" value="TonB_rcpt_bac"/>
</dbReference>
<protein>
    <submittedName>
        <fullName evidence="16">TonB-dependent receptor</fullName>
    </submittedName>
</protein>
<keyword evidence="16" id="KW-0675">Receptor</keyword>
<evidence type="ECO:0000259" key="14">
    <source>
        <dbReference type="Pfam" id="PF00593"/>
    </source>
</evidence>
<feature type="domain" description="TonB-dependent receptor-like beta-barrel" evidence="14">
    <location>
        <begin position="456"/>
        <end position="934"/>
    </location>
</feature>
<dbReference type="InterPro" id="IPR036942">
    <property type="entry name" value="Beta-barrel_TonB_sf"/>
</dbReference>
<dbReference type="PANTHER" id="PTHR40980:SF3">
    <property type="entry name" value="TONB-DEPENDENT RECEPTOR-LIKE BETA-BARREL DOMAIN-CONTAINING PROTEIN"/>
    <property type="match status" value="1"/>
</dbReference>
<evidence type="ECO:0000256" key="6">
    <source>
        <dbReference type="ARBA" id="ARBA00023077"/>
    </source>
</evidence>
<keyword evidence="2 9" id="KW-0813">Transport</keyword>
<evidence type="ECO:0000259" key="15">
    <source>
        <dbReference type="Pfam" id="PF07715"/>
    </source>
</evidence>
<evidence type="ECO:0000256" key="12">
    <source>
        <dbReference type="SAM" id="MobiDB-lite"/>
    </source>
</evidence>
<dbReference type="EMBL" id="SGIS01000006">
    <property type="protein sequence ID" value="RZF65443.1"/>
    <property type="molecule type" value="Genomic_DNA"/>
</dbReference>
<dbReference type="CDD" id="cd01347">
    <property type="entry name" value="ligand_gated_channel"/>
    <property type="match status" value="1"/>
</dbReference>
<feature type="short sequence motif" description="TonB C-terminal box" evidence="10">
    <location>
        <begin position="950"/>
        <end position="967"/>
    </location>
</feature>
<evidence type="ECO:0000256" key="4">
    <source>
        <dbReference type="ARBA" id="ARBA00022692"/>
    </source>
</evidence>
<keyword evidence="3 9" id="KW-1134">Transmembrane beta strand</keyword>
<feature type="region of interest" description="Disordered" evidence="12">
    <location>
        <begin position="29"/>
        <end position="65"/>
    </location>
</feature>
<keyword evidence="7 9" id="KW-0472">Membrane</keyword>
<dbReference type="InterPro" id="IPR037066">
    <property type="entry name" value="Plug_dom_sf"/>
</dbReference>
<feature type="domain" description="TonB-dependent receptor plug" evidence="15">
    <location>
        <begin position="88"/>
        <end position="187"/>
    </location>
</feature>
<keyword evidence="8 9" id="KW-0998">Cell outer membrane</keyword>
<feature type="chain" id="PRO_5020608522" evidence="13">
    <location>
        <begin position="24"/>
        <end position="967"/>
    </location>
</feature>
<evidence type="ECO:0000256" key="11">
    <source>
        <dbReference type="RuleBase" id="RU003357"/>
    </source>
</evidence>
<evidence type="ECO:0000256" key="10">
    <source>
        <dbReference type="PROSITE-ProRule" id="PRU10144"/>
    </source>
</evidence>
<feature type="signal peptide" evidence="13">
    <location>
        <begin position="1"/>
        <end position="23"/>
    </location>
</feature>
<dbReference type="InterPro" id="IPR010917">
    <property type="entry name" value="TonB_rcpt_CS"/>
</dbReference>
<evidence type="ECO:0000256" key="8">
    <source>
        <dbReference type="ARBA" id="ARBA00023237"/>
    </source>
</evidence>
<dbReference type="InterPro" id="IPR000531">
    <property type="entry name" value="Beta-barrel_TonB"/>
</dbReference>
<dbReference type="Pfam" id="PF07715">
    <property type="entry name" value="Plug"/>
    <property type="match status" value="1"/>
</dbReference>
<evidence type="ECO:0000313" key="17">
    <source>
        <dbReference type="Proteomes" id="UP000292085"/>
    </source>
</evidence>
<evidence type="ECO:0000313" key="16">
    <source>
        <dbReference type="EMBL" id="RZF65443.1"/>
    </source>
</evidence>
<comment type="caution">
    <text evidence="16">The sequence shown here is derived from an EMBL/GenBank/DDBJ whole genome shotgun (WGS) entry which is preliminary data.</text>
</comment>